<dbReference type="Gene3D" id="1.20.1560.10">
    <property type="entry name" value="ABC transporter type 1, transmembrane domain"/>
    <property type="match status" value="1"/>
</dbReference>
<evidence type="ECO:0000259" key="9">
    <source>
        <dbReference type="PROSITE" id="PS50893"/>
    </source>
</evidence>
<dbReference type="InterPro" id="IPR039421">
    <property type="entry name" value="Type_1_exporter"/>
</dbReference>
<dbReference type="SUPFAM" id="SSF90123">
    <property type="entry name" value="ABC transporter transmembrane region"/>
    <property type="match status" value="1"/>
</dbReference>
<keyword evidence="5" id="KW-0067">ATP-binding</keyword>
<feature type="transmembrane region" description="Helical" evidence="8">
    <location>
        <begin position="174"/>
        <end position="193"/>
    </location>
</feature>
<dbReference type="PANTHER" id="PTHR24221:SF654">
    <property type="entry name" value="ATP-BINDING CASSETTE SUB-FAMILY B MEMBER 6"/>
    <property type="match status" value="1"/>
</dbReference>
<dbReference type="InterPro" id="IPR003439">
    <property type="entry name" value="ABC_transporter-like_ATP-bd"/>
</dbReference>
<keyword evidence="3 8" id="KW-0812">Transmembrane</keyword>
<keyword evidence="4" id="KW-0547">Nucleotide-binding</keyword>
<evidence type="ECO:0000256" key="6">
    <source>
        <dbReference type="ARBA" id="ARBA00022989"/>
    </source>
</evidence>
<keyword evidence="2" id="KW-0813">Transport</keyword>
<dbReference type="GO" id="GO:0005524">
    <property type="term" value="F:ATP binding"/>
    <property type="evidence" value="ECO:0007669"/>
    <property type="project" value="UniProtKB-KW"/>
</dbReference>
<feature type="transmembrane region" description="Helical" evidence="8">
    <location>
        <begin position="260"/>
        <end position="278"/>
    </location>
</feature>
<dbReference type="Proteomes" id="UP001153719">
    <property type="component" value="Chromosome"/>
</dbReference>
<evidence type="ECO:0000256" key="5">
    <source>
        <dbReference type="ARBA" id="ARBA00022840"/>
    </source>
</evidence>
<dbReference type="InterPro" id="IPR011527">
    <property type="entry name" value="ABC1_TM_dom"/>
</dbReference>
<dbReference type="SMART" id="SM00382">
    <property type="entry name" value="AAA"/>
    <property type="match status" value="1"/>
</dbReference>
<evidence type="ECO:0000256" key="4">
    <source>
        <dbReference type="ARBA" id="ARBA00022741"/>
    </source>
</evidence>
<gene>
    <name evidence="11" type="primary">abcB5</name>
    <name evidence="11" type="ORF">NO713_03071</name>
</gene>
<keyword evidence="12" id="KW-1185">Reference proteome</keyword>
<dbReference type="RefSeq" id="WP_254174103.1">
    <property type="nucleotide sequence ID" value="NZ_LR882967.1"/>
</dbReference>
<dbReference type="SUPFAM" id="SSF52540">
    <property type="entry name" value="P-loop containing nucleoside triphosphate hydrolases"/>
    <property type="match status" value="1"/>
</dbReference>
<dbReference type="CDD" id="cd03249">
    <property type="entry name" value="ABC_MTABC3_MDL1_MDL2"/>
    <property type="match status" value="1"/>
</dbReference>
<keyword evidence="6 8" id="KW-1133">Transmembrane helix</keyword>
<accession>A0A9W4CME7</accession>
<comment type="subcellular location">
    <subcellularLocation>
        <location evidence="1">Cell membrane</location>
        <topology evidence="1">Multi-pass membrane protein</topology>
    </subcellularLocation>
</comment>
<feature type="transmembrane region" description="Helical" evidence="8">
    <location>
        <begin position="56"/>
        <end position="75"/>
    </location>
</feature>
<dbReference type="KEGG" id="ppsu:NO713_03071"/>
<feature type="domain" description="ABC transmembrane type-1" evidence="10">
    <location>
        <begin position="29"/>
        <end position="313"/>
    </location>
</feature>
<dbReference type="GO" id="GO:0034040">
    <property type="term" value="F:ATPase-coupled lipid transmembrane transporter activity"/>
    <property type="evidence" value="ECO:0007669"/>
    <property type="project" value="TreeGrafter"/>
</dbReference>
<dbReference type="Gene3D" id="3.40.50.300">
    <property type="entry name" value="P-loop containing nucleotide triphosphate hydrolases"/>
    <property type="match status" value="1"/>
</dbReference>
<dbReference type="GO" id="GO:0140359">
    <property type="term" value="F:ABC-type transporter activity"/>
    <property type="evidence" value="ECO:0007669"/>
    <property type="project" value="InterPro"/>
</dbReference>
<dbReference type="GO" id="GO:0016887">
    <property type="term" value="F:ATP hydrolysis activity"/>
    <property type="evidence" value="ECO:0007669"/>
    <property type="project" value="InterPro"/>
</dbReference>
<evidence type="ECO:0000259" key="10">
    <source>
        <dbReference type="PROSITE" id="PS50929"/>
    </source>
</evidence>
<feature type="domain" description="ABC transporter" evidence="9">
    <location>
        <begin position="347"/>
        <end position="582"/>
    </location>
</feature>
<dbReference type="InterPro" id="IPR003593">
    <property type="entry name" value="AAA+_ATPase"/>
</dbReference>
<dbReference type="InterPro" id="IPR027417">
    <property type="entry name" value="P-loop_NTPase"/>
</dbReference>
<dbReference type="PROSITE" id="PS00211">
    <property type="entry name" value="ABC_TRANSPORTER_1"/>
    <property type="match status" value="1"/>
</dbReference>
<evidence type="ECO:0000313" key="11">
    <source>
        <dbReference type="EMBL" id="CAD5958983.1"/>
    </source>
</evidence>
<dbReference type="Pfam" id="PF00664">
    <property type="entry name" value="ABC_membrane"/>
    <property type="match status" value="1"/>
</dbReference>
<dbReference type="PROSITE" id="PS50929">
    <property type="entry name" value="ABC_TM1F"/>
    <property type="match status" value="1"/>
</dbReference>
<dbReference type="FunFam" id="3.40.50.300:FF:000287">
    <property type="entry name" value="Multidrug ABC transporter ATP-binding protein"/>
    <property type="match status" value="1"/>
</dbReference>
<reference evidence="11" key="1">
    <citation type="submission" date="2020-09" db="EMBL/GenBank/DDBJ databases">
        <authorList>
            <person name="Blom J."/>
        </authorList>
    </citation>
    <scope>NUCLEOTIDE SEQUENCE</scope>
    <source>
        <strain evidence="11">No.713</strain>
    </source>
</reference>
<dbReference type="AlphaFoldDB" id="A0A9W4CME7"/>
<dbReference type="InterPro" id="IPR017871">
    <property type="entry name" value="ABC_transporter-like_CS"/>
</dbReference>
<keyword evidence="7 8" id="KW-0472">Membrane</keyword>
<evidence type="ECO:0000256" key="8">
    <source>
        <dbReference type="SAM" id="Phobius"/>
    </source>
</evidence>
<dbReference type="PROSITE" id="PS50893">
    <property type="entry name" value="ABC_TRANSPORTER_2"/>
    <property type="match status" value="1"/>
</dbReference>
<feature type="transmembrane region" description="Helical" evidence="8">
    <location>
        <begin position="24"/>
        <end position="44"/>
    </location>
</feature>
<protein>
    <submittedName>
        <fullName evidence="11">ABC transporter B family member 5</fullName>
    </submittedName>
</protein>
<evidence type="ECO:0000313" key="12">
    <source>
        <dbReference type="Proteomes" id="UP001153719"/>
    </source>
</evidence>
<dbReference type="InterPro" id="IPR036640">
    <property type="entry name" value="ABC1_TM_sf"/>
</dbReference>
<name>A0A9W4CME7_9CYAN</name>
<dbReference type="Pfam" id="PF00005">
    <property type="entry name" value="ABC_tran"/>
    <property type="match status" value="1"/>
</dbReference>
<evidence type="ECO:0000256" key="1">
    <source>
        <dbReference type="ARBA" id="ARBA00004651"/>
    </source>
</evidence>
<sequence length="607" mass="67912">MENQPLKSSFVLTLKFIWRYCSEYRYAILLLLFLMTVQTILQALVPVLTGKLVNSFSYSIETWTVPVFICAYLGAAKLTSYLCRIGAAAVLSNTATQVMKKIITESFDKVQHFSTEWHIDNFSGSVIRNINRGIWGFDQLSNTLSMSVYPSLLMMVSLIVIFFINGFWIGVTGFVGFGLFLLVTYNLSTHYLAQGFEEFNQIDTDLNGSLSDVVICNSVVKFFATEDYESQKFEEIAETWRDKSQRVWWRIETAFSAQNLLLWVMEVVIIGLSIWLWFKGIRTPGDVITILTSFQMAQGQMTTVGNDLRLLQKSMIDLQGLINLDEVDAQIVDSPEAVALEIKDGSIAFDQVTFRYKNQTTPIYENLSVTIAGGEKVALVGHSGSGKSTFMKLLQRLYDIENGQITIDGQNIQNITKQSLRSAIAVVPQEPILFHRSIAENIGYGKPDATQDEIEQAARQAYAHDFIMGLPEGYETQVGERGTKLSGGERQRIAIARAILINSPILILDEATSSLDSVSEILIQKALNNLMAGRTTIIIAHRLSTIQAVDRILVFSQGKIIEEGSQETLLANSNSHYRVLYALQSNGFLPETPEDSNSKVEQQVLVQ</sequence>
<proteinExistence type="predicted"/>
<dbReference type="PANTHER" id="PTHR24221">
    <property type="entry name" value="ATP-BINDING CASSETTE SUB-FAMILY B"/>
    <property type="match status" value="1"/>
</dbReference>
<feature type="transmembrane region" description="Helical" evidence="8">
    <location>
        <begin position="148"/>
        <end position="168"/>
    </location>
</feature>
<dbReference type="EMBL" id="LR882967">
    <property type="protein sequence ID" value="CAD5958983.1"/>
    <property type="molecule type" value="Genomic_DNA"/>
</dbReference>
<evidence type="ECO:0000256" key="2">
    <source>
        <dbReference type="ARBA" id="ARBA00022448"/>
    </source>
</evidence>
<organism evidence="11 12">
    <name type="scientific">Planktothrix pseudagardhii</name>
    <dbReference type="NCBI Taxonomy" id="132604"/>
    <lineage>
        <taxon>Bacteria</taxon>
        <taxon>Bacillati</taxon>
        <taxon>Cyanobacteriota</taxon>
        <taxon>Cyanophyceae</taxon>
        <taxon>Oscillatoriophycideae</taxon>
        <taxon>Oscillatoriales</taxon>
        <taxon>Microcoleaceae</taxon>
        <taxon>Planktothrix</taxon>
    </lineage>
</organism>
<evidence type="ECO:0000256" key="7">
    <source>
        <dbReference type="ARBA" id="ARBA00023136"/>
    </source>
</evidence>
<dbReference type="GO" id="GO:0005886">
    <property type="term" value="C:plasma membrane"/>
    <property type="evidence" value="ECO:0007669"/>
    <property type="project" value="UniProtKB-SubCell"/>
</dbReference>
<evidence type="ECO:0000256" key="3">
    <source>
        <dbReference type="ARBA" id="ARBA00022692"/>
    </source>
</evidence>